<keyword evidence="3" id="KW-1185">Reference proteome</keyword>
<evidence type="ECO:0000259" key="1">
    <source>
        <dbReference type="Pfam" id="PF01693"/>
    </source>
</evidence>
<gene>
    <name evidence="2" type="ORF">CERSUDRAFT_127617</name>
</gene>
<dbReference type="EMBL" id="KB445824">
    <property type="protein sequence ID" value="EMD31074.1"/>
    <property type="molecule type" value="Genomic_DNA"/>
</dbReference>
<dbReference type="InterPro" id="IPR011320">
    <property type="entry name" value="RNase_H1_N"/>
</dbReference>
<proteinExistence type="predicted"/>
<dbReference type="Proteomes" id="UP000016930">
    <property type="component" value="Unassembled WGS sequence"/>
</dbReference>
<protein>
    <recommendedName>
        <fullName evidence="1">Ribonuclease H1 N-terminal domain-containing protein</fullName>
    </recommendedName>
</protein>
<dbReference type="Gene3D" id="3.40.970.10">
    <property type="entry name" value="Ribonuclease H1, N-terminal domain"/>
    <property type="match status" value="2"/>
</dbReference>
<dbReference type="STRING" id="914234.M2P6W8"/>
<evidence type="ECO:0000313" key="3">
    <source>
        <dbReference type="Proteomes" id="UP000016930"/>
    </source>
</evidence>
<dbReference type="Pfam" id="PF01693">
    <property type="entry name" value="Cauli_VI"/>
    <property type="match status" value="2"/>
</dbReference>
<sequence>MSTSADSPDVPADNIRPLVVKAAKKDRVYAVTCGRVPGVYSSWGRAGAQVTGFPGNILKGYATEEEARRAFERAVARGAVYSEPFKRARSIIKAEGQWSEMRTNVDDESIHTHVRDAPCIVVFRGLKTGVFDDWLDCAELVVAVRGAIFKGYHTREVGERIYEEAIQNGDILSP</sequence>
<feature type="domain" description="Ribonuclease H1 N-terminal" evidence="1">
    <location>
        <begin position="121"/>
        <end position="156"/>
    </location>
</feature>
<dbReference type="InterPro" id="IPR037056">
    <property type="entry name" value="RNase_H1_N_sf"/>
</dbReference>
<evidence type="ECO:0000313" key="2">
    <source>
        <dbReference type="EMBL" id="EMD31074.1"/>
    </source>
</evidence>
<name>M2P6W8_CERS8</name>
<organism evidence="2 3">
    <name type="scientific">Ceriporiopsis subvermispora (strain B)</name>
    <name type="common">White-rot fungus</name>
    <name type="synonym">Gelatoporia subvermispora</name>
    <dbReference type="NCBI Taxonomy" id="914234"/>
    <lineage>
        <taxon>Eukaryota</taxon>
        <taxon>Fungi</taxon>
        <taxon>Dikarya</taxon>
        <taxon>Basidiomycota</taxon>
        <taxon>Agaricomycotina</taxon>
        <taxon>Agaricomycetes</taxon>
        <taxon>Polyporales</taxon>
        <taxon>Gelatoporiaceae</taxon>
        <taxon>Gelatoporia</taxon>
    </lineage>
</organism>
<dbReference type="HOGENOM" id="CLU_1539829_0_0_1"/>
<accession>M2P6W8</accession>
<dbReference type="InterPro" id="IPR009027">
    <property type="entry name" value="Ribosomal_bL9/RNase_H1_N"/>
</dbReference>
<dbReference type="AlphaFoldDB" id="M2P6W8"/>
<feature type="domain" description="Ribonuclease H1 N-terminal" evidence="1">
    <location>
        <begin position="28"/>
        <end position="69"/>
    </location>
</feature>
<dbReference type="OrthoDB" id="3254429at2759"/>
<reference evidence="2 3" key="1">
    <citation type="journal article" date="2012" name="Proc. Natl. Acad. Sci. U.S.A.">
        <title>Comparative genomics of Ceriporiopsis subvermispora and Phanerochaete chrysosporium provide insight into selective ligninolysis.</title>
        <authorList>
            <person name="Fernandez-Fueyo E."/>
            <person name="Ruiz-Duenas F.J."/>
            <person name="Ferreira P."/>
            <person name="Floudas D."/>
            <person name="Hibbett D.S."/>
            <person name="Canessa P."/>
            <person name="Larrondo L.F."/>
            <person name="James T.Y."/>
            <person name="Seelenfreund D."/>
            <person name="Lobos S."/>
            <person name="Polanco R."/>
            <person name="Tello M."/>
            <person name="Honda Y."/>
            <person name="Watanabe T."/>
            <person name="Watanabe T."/>
            <person name="Ryu J.S."/>
            <person name="Kubicek C.P."/>
            <person name="Schmoll M."/>
            <person name="Gaskell J."/>
            <person name="Hammel K.E."/>
            <person name="St John F.J."/>
            <person name="Vanden Wymelenberg A."/>
            <person name="Sabat G."/>
            <person name="Splinter BonDurant S."/>
            <person name="Syed K."/>
            <person name="Yadav J.S."/>
            <person name="Doddapaneni H."/>
            <person name="Subramanian V."/>
            <person name="Lavin J.L."/>
            <person name="Oguiza J.A."/>
            <person name="Perez G."/>
            <person name="Pisabarro A.G."/>
            <person name="Ramirez L."/>
            <person name="Santoyo F."/>
            <person name="Master E."/>
            <person name="Coutinho P.M."/>
            <person name="Henrissat B."/>
            <person name="Lombard V."/>
            <person name="Magnuson J.K."/>
            <person name="Kuees U."/>
            <person name="Hori C."/>
            <person name="Igarashi K."/>
            <person name="Samejima M."/>
            <person name="Held B.W."/>
            <person name="Barry K.W."/>
            <person name="LaButti K.M."/>
            <person name="Lapidus A."/>
            <person name="Lindquist E.A."/>
            <person name="Lucas S.M."/>
            <person name="Riley R."/>
            <person name="Salamov A.A."/>
            <person name="Hoffmeister D."/>
            <person name="Schwenk D."/>
            <person name="Hadar Y."/>
            <person name="Yarden O."/>
            <person name="de Vries R.P."/>
            <person name="Wiebenga A."/>
            <person name="Stenlid J."/>
            <person name="Eastwood D."/>
            <person name="Grigoriev I.V."/>
            <person name="Berka R.M."/>
            <person name="Blanchette R.A."/>
            <person name="Kersten P."/>
            <person name="Martinez A.T."/>
            <person name="Vicuna R."/>
            <person name="Cullen D."/>
        </authorList>
    </citation>
    <scope>NUCLEOTIDE SEQUENCE [LARGE SCALE GENOMIC DNA]</scope>
    <source>
        <strain evidence="2 3">B</strain>
    </source>
</reference>
<dbReference type="SUPFAM" id="SSF55658">
    <property type="entry name" value="L9 N-domain-like"/>
    <property type="match status" value="2"/>
</dbReference>